<reference evidence="6 7" key="1">
    <citation type="journal article" date="2016" name="Eur. J. Clin. Microbiol. Infect. Dis.">
        <title>Whole genome sequencing as a tool for phylogenetic analysis of clinical strains of Mitis group streptococci.</title>
        <authorList>
            <person name="Rasmussen L.H."/>
            <person name="Dargis R."/>
            <person name="Hojholt K."/>
            <person name="Christensen J.J."/>
            <person name="Skovgaard O."/>
            <person name="Justesen U.S."/>
            <person name="Rosenvinge F.S."/>
            <person name="Moser C."/>
            <person name="Lukjancenko O."/>
            <person name="Rasmussen S."/>
            <person name="Nielsen X.C."/>
        </authorList>
    </citation>
    <scope>NUCLEOTIDE SEQUENCE [LARGE SCALE GENOMIC DNA]</scope>
    <source>
        <strain evidence="6 7">RH_8610_08</strain>
    </source>
</reference>
<dbReference type="SMART" id="SM00740">
    <property type="entry name" value="PASTA"/>
    <property type="match status" value="2"/>
</dbReference>
<feature type="region of interest" description="Disordered" evidence="3">
    <location>
        <begin position="195"/>
        <end position="238"/>
    </location>
</feature>
<feature type="domain" description="PASTA" evidence="5">
    <location>
        <begin position="315"/>
        <end position="388"/>
    </location>
</feature>
<dbReference type="CDD" id="cd06577">
    <property type="entry name" value="PASTA_pknB"/>
    <property type="match status" value="2"/>
</dbReference>
<feature type="transmembrane region" description="Helical" evidence="4">
    <location>
        <begin position="170"/>
        <end position="191"/>
    </location>
</feature>
<evidence type="ECO:0000256" key="3">
    <source>
        <dbReference type="SAM" id="MobiDB-lite"/>
    </source>
</evidence>
<dbReference type="GO" id="GO:0004674">
    <property type="term" value="F:protein serine/threonine kinase activity"/>
    <property type="evidence" value="ECO:0007669"/>
    <property type="project" value="UniProtKB-KW"/>
</dbReference>
<dbReference type="AlphaFoldDB" id="A0A1X1GZY9"/>
<dbReference type="Gene3D" id="3.30.10.20">
    <property type="match status" value="2"/>
</dbReference>
<feature type="coiled-coil region" evidence="2">
    <location>
        <begin position="9"/>
        <end position="69"/>
    </location>
</feature>
<keyword evidence="4" id="KW-0812">Transmembrane</keyword>
<dbReference type="InterPro" id="IPR005543">
    <property type="entry name" value="PASTA_dom"/>
</dbReference>
<feature type="domain" description="PASTA" evidence="5">
    <location>
        <begin position="243"/>
        <end position="314"/>
    </location>
</feature>
<organism evidence="6 7">
    <name type="scientific">Streptococcus oralis subsp. oralis</name>
    <dbReference type="NCBI Taxonomy" id="1891914"/>
    <lineage>
        <taxon>Bacteria</taxon>
        <taxon>Bacillati</taxon>
        <taxon>Bacillota</taxon>
        <taxon>Bacilli</taxon>
        <taxon>Lactobacillales</taxon>
        <taxon>Streptococcaceae</taxon>
        <taxon>Streptococcus</taxon>
    </lineage>
</organism>
<feature type="compositionally biased region" description="Low complexity" evidence="3">
    <location>
        <begin position="195"/>
        <end position="225"/>
    </location>
</feature>
<comment type="subcellular location">
    <subcellularLocation>
        <location evidence="1">Cell membrane</location>
        <topology evidence="1">Single-pass membrane protein</topology>
    </subcellularLocation>
</comment>
<protein>
    <submittedName>
        <fullName evidence="6">Serine/threonine protein kinase</fullName>
    </submittedName>
</protein>
<evidence type="ECO:0000256" key="4">
    <source>
        <dbReference type="SAM" id="Phobius"/>
    </source>
</evidence>
<keyword evidence="2" id="KW-0175">Coiled coil</keyword>
<comment type="caution">
    <text evidence="6">The sequence shown here is derived from an EMBL/GenBank/DDBJ whole genome shotgun (WGS) entry which is preliminary data.</text>
</comment>
<proteinExistence type="predicted"/>
<evidence type="ECO:0000256" key="1">
    <source>
        <dbReference type="ARBA" id="ARBA00004162"/>
    </source>
</evidence>
<evidence type="ECO:0000313" key="6">
    <source>
        <dbReference type="EMBL" id="ORO52438.1"/>
    </source>
</evidence>
<dbReference type="PROSITE" id="PS51178">
    <property type="entry name" value="PASTA"/>
    <property type="match status" value="2"/>
</dbReference>
<keyword evidence="6" id="KW-0723">Serine/threonine-protein kinase</keyword>
<name>A0A1X1GZY9_STROR</name>
<keyword evidence="6" id="KW-0808">Transferase</keyword>
<keyword evidence="4" id="KW-0472">Membrane</keyword>
<sequence length="400" mass="46181">MNNLNDWEKARREEELNQELKRQNNLLEQQRWEQHFSNQKQQAALDEQNRLAREQQETLKERNELERQRQWEEESRHQRELELRIEQQYKDNIFSLKKMWAKAESEDERGRIQILLAEAETEYDEYLLEKERELERKRLAAEQFQLKQQEEREQNELLERRRKKISRIKWFFGIAISLLFLLIIGTFFIGMTKSKSSHNSTKQSTQSSNSEISTSSTTKSSLGGNKSKDKQTSSTTSASSSSQVSKVYIGNYIGQKFSDVIAELKSKNIPENHIKVEEEESDEYSPGTILRQSLSEGTLYDLNDSSGIILTVAKKRTSVAMPNYAGSSLEFTKNNLTNIVGIKEANIEVVEVSSAPEGTAEGTVVSQTPKAGEKVDLKRTRIKISIYKPKNTQTSQSRSR</sequence>
<gene>
    <name evidence="6" type="ORF">B7722_01195</name>
</gene>
<evidence type="ECO:0000313" key="7">
    <source>
        <dbReference type="Proteomes" id="UP000193768"/>
    </source>
</evidence>
<evidence type="ECO:0000256" key="2">
    <source>
        <dbReference type="SAM" id="Coils"/>
    </source>
</evidence>
<dbReference type="EMBL" id="NCUJ01000013">
    <property type="protein sequence ID" value="ORO52438.1"/>
    <property type="molecule type" value="Genomic_DNA"/>
</dbReference>
<feature type="coiled-coil region" evidence="2">
    <location>
        <begin position="102"/>
        <end position="168"/>
    </location>
</feature>
<evidence type="ECO:0000259" key="5">
    <source>
        <dbReference type="PROSITE" id="PS51178"/>
    </source>
</evidence>
<dbReference type="GO" id="GO:0005886">
    <property type="term" value="C:plasma membrane"/>
    <property type="evidence" value="ECO:0007669"/>
    <property type="project" value="UniProtKB-SubCell"/>
</dbReference>
<dbReference type="Proteomes" id="UP000193768">
    <property type="component" value="Unassembled WGS sequence"/>
</dbReference>
<keyword evidence="6" id="KW-0418">Kinase</keyword>
<dbReference type="Pfam" id="PF03793">
    <property type="entry name" value="PASTA"/>
    <property type="match status" value="2"/>
</dbReference>
<keyword evidence="4" id="KW-1133">Transmembrane helix</keyword>
<accession>A0A1X1GZY9</accession>